<dbReference type="PROSITE" id="PS50878">
    <property type="entry name" value="RT_POL"/>
    <property type="match status" value="1"/>
</dbReference>
<dbReference type="SUPFAM" id="SSF56219">
    <property type="entry name" value="DNase I-like"/>
    <property type="match status" value="1"/>
</dbReference>
<evidence type="ECO:0000256" key="2">
    <source>
        <dbReference type="SAM" id="SignalP"/>
    </source>
</evidence>
<dbReference type="InterPro" id="IPR043502">
    <property type="entry name" value="DNA/RNA_pol_sf"/>
</dbReference>
<dbReference type="InterPro" id="IPR036691">
    <property type="entry name" value="Endo/exonu/phosph_ase_sf"/>
</dbReference>
<protein>
    <submittedName>
        <fullName evidence="4">Putative tick transposon</fullName>
    </submittedName>
</protein>
<accession>A0A6B0VHV3</accession>
<dbReference type="CDD" id="cd01650">
    <property type="entry name" value="RT_nLTR_like"/>
    <property type="match status" value="1"/>
</dbReference>
<feature type="compositionally biased region" description="Acidic residues" evidence="1">
    <location>
        <begin position="342"/>
        <end position="352"/>
    </location>
</feature>
<dbReference type="PANTHER" id="PTHR19446">
    <property type="entry name" value="REVERSE TRANSCRIPTASES"/>
    <property type="match status" value="1"/>
</dbReference>
<evidence type="ECO:0000259" key="3">
    <source>
        <dbReference type="PROSITE" id="PS50878"/>
    </source>
</evidence>
<dbReference type="InterPro" id="IPR005135">
    <property type="entry name" value="Endo/exonuclease/phosphatase"/>
</dbReference>
<dbReference type="EMBL" id="GIFC01018775">
    <property type="protein sequence ID" value="MXV00859.1"/>
    <property type="molecule type" value="Transcribed_RNA"/>
</dbReference>
<dbReference type="AlphaFoldDB" id="A0A6B0VHV3"/>
<evidence type="ECO:0000256" key="1">
    <source>
        <dbReference type="SAM" id="MobiDB-lite"/>
    </source>
</evidence>
<organism evidence="4">
    <name type="scientific">Ixodes ricinus</name>
    <name type="common">Common tick</name>
    <name type="synonym">Acarus ricinus</name>
    <dbReference type="NCBI Taxonomy" id="34613"/>
    <lineage>
        <taxon>Eukaryota</taxon>
        <taxon>Metazoa</taxon>
        <taxon>Ecdysozoa</taxon>
        <taxon>Arthropoda</taxon>
        <taxon>Chelicerata</taxon>
        <taxon>Arachnida</taxon>
        <taxon>Acari</taxon>
        <taxon>Parasitiformes</taxon>
        <taxon>Ixodida</taxon>
        <taxon>Ixodoidea</taxon>
        <taxon>Ixodidae</taxon>
        <taxon>Ixodinae</taxon>
        <taxon>Ixodes</taxon>
    </lineage>
</organism>
<dbReference type="Pfam" id="PF14529">
    <property type="entry name" value="Exo_endo_phos_2"/>
    <property type="match status" value="1"/>
</dbReference>
<keyword evidence="2" id="KW-0732">Signal</keyword>
<sequence length="1003" mass="115198">MWLTGILAGRKVAVAVVYLWTGADSRETNIELIKCIEKDYRNIGRPTIMLGDFNAHLEEFDGRTDGNGKLLQDMAEHLDMVIVNTQDKCLGKTTWTARGTSSTIDYCLLSPDLYEKLNYMEIDEEGDKSLGSDHNRLLITFGGKPTEKRVSEPMRPHHITQAEAQTVAQKLEEEVETRQVDTYGNLMRWWKDHLEKLKRPTRGKRRRKRWWDVEVREAITRRQLANRTLRGTIRKRKEKKAPLQKDSREWREYQSRKIEVTVLIQSKMARVDKRFMEELREAGREAPLKFWRHVQGQTGRPREDAVIKDDATGKELDPGETNRYIERWIGNMFTGDSRQMDSEEGETEDELQEQPSREEITERELKRAVKRIGGTTATGMDGIPMRLVKELGPETRALLREILNQILEEGRVPVEWRTSRLRLIYKGKGQKSTLGNYRPIAITSVLYRVFTQIIRDRLQTWLEAEGVLGELQNGFRWGRRLEDNLFVMTQAIEIAQKENRPLYLCFLDVSKAYDTVEHRKLWTQLAERGLCSEWIDLLREVYRGTAVVAQWQQETTHPVTCSKGLRQGCPLSPLLFMLYIAGIERRLQESGEGFSLEYLEGGERKGGKLPGLIYADDMVLMADSLQGLQGLMNECGAMGEALGLSFSSHKSGLMVFGAAEENGTASLSIQANPVPWVDHYKYLGVNLQKGHHYLLEHETKVKAKSRRNKGIATAKALWGYNRYEVTRGVWKMVAVPGLTFGNSVLCLSSGTRQYLEVRQREVGRSALGASRTAPNEAVQGDMGWSGFEAREARAKLDFERRLSRMSEERWARQVFKYVHLRSVPTRWVRRTRQLAQRYEVSGPLLYPAAEQPELQQSIRTRVIESETRRWAEAARRKPALALYSREKQEVKRISFMDNSKGSALLSDARGGMLRTRVFRAKYMDMEVKCVMCALGADETAEHVILECTGIKPDVTYEPDMAVALGFRGVNEQCAADSSQPVEVTKRRLESWWRRAREQNYEIG</sequence>
<dbReference type="GO" id="GO:0071897">
    <property type="term" value="P:DNA biosynthetic process"/>
    <property type="evidence" value="ECO:0007669"/>
    <property type="project" value="UniProtKB-ARBA"/>
</dbReference>
<dbReference type="SUPFAM" id="SSF56672">
    <property type="entry name" value="DNA/RNA polymerases"/>
    <property type="match status" value="1"/>
</dbReference>
<feature type="domain" description="Reverse transcriptase" evidence="3">
    <location>
        <begin position="405"/>
        <end position="687"/>
    </location>
</feature>
<reference evidence="4" key="1">
    <citation type="submission" date="2019-12" db="EMBL/GenBank/DDBJ databases">
        <title>An insight into the sialome of adult female Ixodes ricinus ticks feeding for 6 days.</title>
        <authorList>
            <person name="Perner J."/>
            <person name="Ribeiro J.M.C."/>
        </authorList>
    </citation>
    <scope>NUCLEOTIDE SEQUENCE</scope>
    <source>
        <strain evidence="4">Semi-engorged</strain>
        <tissue evidence="4">Salivary glands</tissue>
    </source>
</reference>
<dbReference type="Pfam" id="PF00078">
    <property type="entry name" value="RVT_1"/>
    <property type="match status" value="1"/>
</dbReference>
<dbReference type="Gene3D" id="3.60.10.10">
    <property type="entry name" value="Endonuclease/exonuclease/phosphatase"/>
    <property type="match status" value="1"/>
</dbReference>
<name>A0A6B0VHV3_IXORI</name>
<dbReference type="InterPro" id="IPR000477">
    <property type="entry name" value="RT_dom"/>
</dbReference>
<proteinExistence type="predicted"/>
<dbReference type="GO" id="GO:0003824">
    <property type="term" value="F:catalytic activity"/>
    <property type="evidence" value="ECO:0007669"/>
    <property type="project" value="InterPro"/>
</dbReference>
<feature type="chain" id="PRO_5025480200" evidence="2">
    <location>
        <begin position="26"/>
        <end position="1003"/>
    </location>
</feature>
<feature type="region of interest" description="Disordered" evidence="1">
    <location>
        <begin position="335"/>
        <end position="360"/>
    </location>
</feature>
<feature type="signal peptide" evidence="2">
    <location>
        <begin position="1"/>
        <end position="25"/>
    </location>
</feature>
<evidence type="ECO:0000313" key="4">
    <source>
        <dbReference type="EMBL" id="MXV00859.1"/>
    </source>
</evidence>